<proteinExistence type="predicted"/>
<dbReference type="EMBL" id="JBHSSI010000018">
    <property type="protein sequence ID" value="MFC6259744.1"/>
    <property type="molecule type" value="Genomic_DNA"/>
</dbReference>
<organism evidence="2 3">
    <name type="scientific">Levilactobacillus fujinensis</name>
    <dbReference type="NCBI Taxonomy" id="2486024"/>
    <lineage>
        <taxon>Bacteria</taxon>
        <taxon>Bacillati</taxon>
        <taxon>Bacillota</taxon>
        <taxon>Bacilli</taxon>
        <taxon>Lactobacillales</taxon>
        <taxon>Lactobacillaceae</taxon>
        <taxon>Levilactobacillus</taxon>
    </lineage>
</organism>
<protein>
    <submittedName>
        <fullName evidence="2">AAA family ATPase</fullName>
    </submittedName>
</protein>
<dbReference type="SUPFAM" id="SSF52540">
    <property type="entry name" value="P-loop containing nucleoside triphosphate hydrolases"/>
    <property type="match status" value="1"/>
</dbReference>
<keyword evidence="3" id="KW-1185">Reference proteome</keyword>
<dbReference type="InterPro" id="IPR051396">
    <property type="entry name" value="Bact_Antivir_Def_Nuclease"/>
</dbReference>
<reference evidence="3" key="1">
    <citation type="journal article" date="2019" name="Int. J. Syst. Evol. Microbiol.">
        <title>The Global Catalogue of Microorganisms (GCM) 10K type strain sequencing project: providing services to taxonomists for standard genome sequencing and annotation.</title>
        <authorList>
            <consortium name="The Broad Institute Genomics Platform"/>
            <consortium name="The Broad Institute Genome Sequencing Center for Infectious Disease"/>
            <person name="Wu L."/>
            <person name="Ma J."/>
        </authorList>
    </citation>
    <scope>NUCLEOTIDE SEQUENCE [LARGE SCALE GENOMIC DNA]</scope>
    <source>
        <strain evidence="3">CCM 8908</strain>
    </source>
</reference>
<evidence type="ECO:0000259" key="1">
    <source>
        <dbReference type="Pfam" id="PF13175"/>
    </source>
</evidence>
<dbReference type="Proteomes" id="UP001596283">
    <property type="component" value="Unassembled WGS sequence"/>
</dbReference>
<gene>
    <name evidence="2" type="ORF">ACFP1C_02160</name>
</gene>
<dbReference type="InterPro" id="IPR027417">
    <property type="entry name" value="P-loop_NTPase"/>
</dbReference>
<evidence type="ECO:0000313" key="3">
    <source>
        <dbReference type="Proteomes" id="UP001596283"/>
    </source>
</evidence>
<name>A0ABW1TEM0_9LACO</name>
<dbReference type="InterPro" id="IPR041685">
    <property type="entry name" value="AAA_GajA/Old/RecF-like"/>
</dbReference>
<dbReference type="PANTHER" id="PTHR43581">
    <property type="entry name" value="ATP/GTP PHOSPHATASE"/>
    <property type="match status" value="1"/>
</dbReference>
<feature type="domain" description="Endonuclease GajA/Old nuclease/RecF-like AAA" evidence="1">
    <location>
        <begin position="259"/>
        <end position="374"/>
    </location>
</feature>
<dbReference type="Pfam" id="PF13175">
    <property type="entry name" value="AAA_15"/>
    <property type="match status" value="1"/>
</dbReference>
<sequence length="457" mass="51584">MRIKNLGPITDAKIDLNQLMLFIGNNGTGKTLATYSLFAFRNWLEYSFQTEVVADNELDQLIEAGKLGLPYDELESAIATQIVTSFNELNDSGKYFVDFFKDRGVYVPGKSMITISEKDVAGLTKQSGVVFSYFAEDSQENVGQYQIHMDGRKAPELEIFNTMSQKYVDGPQRLIPREELLSRINRALVGSLFDASATSRYLPAERIGINVFRTRLNTRLVDESLTNPASMATGRVVERYPYPIESYISFLNNSVLALTQPNSSDLTEEIKKLMAMLVPGNFLYDEALDSIQYRLGDESDNSDAINFNLLSSSLKSLFGLELFVHQYAQRNWLFIDEPEMNLHPTRQVMVMDLLLALSEAGNHVVISTHSDYLVKELLNKILESKLGDKQNHVGIKSSVSVYEFNDGSVRDLGDISEEEDFDDSDQTFGNFDQTTVAINDHYEDLRNQMDDEGTDNE</sequence>
<accession>A0ABW1TEM0</accession>
<dbReference type="Gene3D" id="3.40.50.300">
    <property type="entry name" value="P-loop containing nucleotide triphosphate hydrolases"/>
    <property type="match status" value="1"/>
</dbReference>
<dbReference type="RefSeq" id="WP_125689239.1">
    <property type="nucleotide sequence ID" value="NZ_JBHSSI010000018.1"/>
</dbReference>
<evidence type="ECO:0000313" key="2">
    <source>
        <dbReference type="EMBL" id="MFC6259744.1"/>
    </source>
</evidence>
<comment type="caution">
    <text evidence="2">The sequence shown here is derived from an EMBL/GenBank/DDBJ whole genome shotgun (WGS) entry which is preliminary data.</text>
</comment>
<dbReference type="PANTHER" id="PTHR43581:SF2">
    <property type="entry name" value="EXCINUCLEASE ATPASE SUBUNIT"/>
    <property type="match status" value="1"/>
</dbReference>